<dbReference type="RefSeq" id="WP_248550106.1">
    <property type="nucleotide sequence ID" value="NZ_JALPRK010000001.1"/>
</dbReference>
<evidence type="ECO:0000256" key="3">
    <source>
        <dbReference type="ARBA" id="ARBA00022741"/>
    </source>
</evidence>
<dbReference type="GO" id="GO:0016887">
    <property type="term" value="F:ATP hydrolysis activity"/>
    <property type="evidence" value="ECO:0007669"/>
    <property type="project" value="InterPro"/>
</dbReference>
<feature type="domain" description="ABC transporter" evidence="5">
    <location>
        <begin position="22"/>
        <end position="253"/>
    </location>
</feature>
<dbReference type="InterPro" id="IPR027417">
    <property type="entry name" value="P-loop_NTPase"/>
</dbReference>
<dbReference type="EMBL" id="JALPRK010000001">
    <property type="protein sequence ID" value="MCK8485876.1"/>
    <property type="molecule type" value="Genomic_DNA"/>
</dbReference>
<accession>A0A9X1XXN4</accession>
<evidence type="ECO:0000256" key="2">
    <source>
        <dbReference type="ARBA" id="ARBA00022448"/>
    </source>
</evidence>
<evidence type="ECO:0000313" key="6">
    <source>
        <dbReference type="EMBL" id="MCK8485876.1"/>
    </source>
</evidence>
<evidence type="ECO:0000256" key="1">
    <source>
        <dbReference type="ARBA" id="ARBA00005417"/>
    </source>
</evidence>
<gene>
    <name evidence="6" type="ORF">M0651_01680</name>
</gene>
<dbReference type="InterPro" id="IPR003439">
    <property type="entry name" value="ABC_transporter-like_ATP-bd"/>
</dbReference>
<dbReference type="Proteomes" id="UP001139534">
    <property type="component" value="Unassembled WGS sequence"/>
</dbReference>
<evidence type="ECO:0000256" key="4">
    <source>
        <dbReference type="ARBA" id="ARBA00022840"/>
    </source>
</evidence>
<dbReference type="CDD" id="cd03230">
    <property type="entry name" value="ABC_DR_subfamily_A"/>
    <property type="match status" value="1"/>
</dbReference>
<dbReference type="SUPFAM" id="SSF52540">
    <property type="entry name" value="P-loop containing nucleoside triphosphate hydrolases"/>
    <property type="match status" value="1"/>
</dbReference>
<proteinExistence type="inferred from homology"/>
<keyword evidence="4 6" id="KW-0067">ATP-binding</keyword>
<dbReference type="Gene3D" id="3.40.50.300">
    <property type="entry name" value="P-loop containing nucleotide triphosphate hydrolases"/>
    <property type="match status" value="1"/>
</dbReference>
<dbReference type="SMART" id="SM00382">
    <property type="entry name" value="AAA"/>
    <property type="match status" value="1"/>
</dbReference>
<dbReference type="GO" id="GO:0005524">
    <property type="term" value="F:ATP binding"/>
    <property type="evidence" value="ECO:0007669"/>
    <property type="project" value="UniProtKB-KW"/>
</dbReference>
<keyword evidence="7" id="KW-1185">Reference proteome</keyword>
<protein>
    <submittedName>
        <fullName evidence="6">ABC transporter ATP-binding protein</fullName>
    </submittedName>
</protein>
<dbReference type="PROSITE" id="PS50893">
    <property type="entry name" value="ABC_TRANSPORTER_2"/>
    <property type="match status" value="1"/>
</dbReference>
<dbReference type="PANTHER" id="PTHR43335">
    <property type="entry name" value="ABC TRANSPORTER, ATP-BINDING PROTEIN"/>
    <property type="match status" value="1"/>
</dbReference>
<name>A0A9X1XXN4_9BACL</name>
<comment type="caution">
    <text evidence="6">The sequence shown here is derived from an EMBL/GenBank/DDBJ whole genome shotgun (WGS) entry which is preliminary data.</text>
</comment>
<evidence type="ECO:0000313" key="7">
    <source>
        <dbReference type="Proteomes" id="UP001139534"/>
    </source>
</evidence>
<dbReference type="PANTHER" id="PTHR43335:SF4">
    <property type="entry name" value="ABC TRANSPORTER, ATP-BINDING PROTEIN"/>
    <property type="match status" value="1"/>
</dbReference>
<keyword evidence="3" id="KW-0547">Nucleotide-binding</keyword>
<dbReference type="AlphaFoldDB" id="A0A9X1XXN4"/>
<reference evidence="6" key="1">
    <citation type="submission" date="2022-04" db="EMBL/GenBank/DDBJ databases">
        <authorList>
            <person name="Seo M.-J."/>
        </authorList>
    </citation>
    <scope>NUCLEOTIDE SEQUENCE</scope>
    <source>
        <strain evidence="6">MBLB2552</strain>
    </source>
</reference>
<sequence length="339" mass="37259">MVTKTGINMAPTLSATGERPVVELMQLTKKYVEATAVDHLNLSIARGEIFGLLGPNGAGKTTTILMMLGLTEPTSGQARICGFDPTREALKVKRKVGYLPDDVGFYEDRTALDNLVYTARLNGVSQQEALQRAKVLLEKTGLADNAGKKVGAFSRGMRQRLGLADVLIKNPEVIILDEPTLGIDPEGVRELLALISSLSRDEKLTVLLSSHHLHQVQQICDRVGLFVQGRLIASGDIRSLSKQLDAVGNVYVEVGAKGWTEELARQISGLEGVRDIRYPVQGDDDHERGVTATVVCDRDLTAQIAEAVIHGDAELVYIRRKEYGLVDIYHRYFERRSEP</sequence>
<evidence type="ECO:0000259" key="5">
    <source>
        <dbReference type="PROSITE" id="PS50893"/>
    </source>
</evidence>
<keyword evidence="2" id="KW-0813">Transport</keyword>
<dbReference type="Pfam" id="PF00005">
    <property type="entry name" value="ABC_tran"/>
    <property type="match status" value="1"/>
</dbReference>
<organism evidence="6 7">
    <name type="scientific">Paenibacillus mellifer</name>
    <dbReference type="NCBI Taxonomy" id="2937794"/>
    <lineage>
        <taxon>Bacteria</taxon>
        <taxon>Bacillati</taxon>
        <taxon>Bacillota</taxon>
        <taxon>Bacilli</taxon>
        <taxon>Bacillales</taxon>
        <taxon>Paenibacillaceae</taxon>
        <taxon>Paenibacillus</taxon>
    </lineage>
</organism>
<comment type="similarity">
    <text evidence="1">Belongs to the ABC transporter superfamily.</text>
</comment>
<dbReference type="InterPro" id="IPR003593">
    <property type="entry name" value="AAA+_ATPase"/>
</dbReference>